<reference evidence="2 5" key="2">
    <citation type="submission" date="2019-07" db="EMBL/GenBank/DDBJ databases">
        <title>Whole genome shotgun sequence of Halolactibacillus halophilus NBRC 100868.</title>
        <authorList>
            <person name="Hosoyama A."/>
            <person name="Uohara A."/>
            <person name="Ohji S."/>
            <person name="Ichikawa N."/>
        </authorList>
    </citation>
    <scope>NUCLEOTIDE SEQUENCE [LARGE SCALE GENOMIC DNA]</scope>
    <source>
        <strain evidence="2 5">NBRC 100868</strain>
    </source>
</reference>
<dbReference type="Proteomes" id="UP000242243">
    <property type="component" value="Unassembled WGS sequence"/>
</dbReference>
<evidence type="ECO:0000256" key="1">
    <source>
        <dbReference type="SAM" id="Phobius"/>
    </source>
</evidence>
<name>A0A1I5PXL7_9BACI</name>
<keyword evidence="1" id="KW-0812">Transmembrane</keyword>
<evidence type="ECO:0000313" key="4">
    <source>
        <dbReference type="Proteomes" id="UP000242243"/>
    </source>
</evidence>
<dbReference type="STRING" id="306540.SAMN05421839_11737"/>
<feature type="transmembrane region" description="Helical" evidence="1">
    <location>
        <begin position="9"/>
        <end position="28"/>
    </location>
</feature>
<keyword evidence="5" id="KW-1185">Reference proteome</keyword>
<gene>
    <name evidence="2" type="ORF">HHA03_17860</name>
    <name evidence="3" type="ORF">SAMN05421839_11737</name>
</gene>
<dbReference type="Proteomes" id="UP000321547">
    <property type="component" value="Unassembled WGS sequence"/>
</dbReference>
<evidence type="ECO:0000313" key="3">
    <source>
        <dbReference type="EMBL" id="SFP38858.1"/>
    </source>
</evidence>
<dbReference type="AlphaFoldDB" id="A0A1I5PXL7"/>
<accession>A0A1I5PXL7</accession>
<sequence length="93" mass="10881">MKVSIQKKILIFVPIVLISLALLAYLSYQSSKQATERQADEIKQTTSRFTSLASENQKVMFSVETLRYKCIQRWRCEGYFTNCGDFRRNSCRN</sequence>
<dbReference type="EMBL" id="FOXC01000017">
    <property type="protein sequence ID" value="SFP38858.1"/>
    <property type="molecule type" value="Genomic_DNA"/>
</dbReference>
<protein>
    <submittedName>
        <fullName evidence="3">Uncharacterized protein</fullName>
    </submittedName>
</protein>
<keyword evidence="1" id="KW-0472">Membrane</keyword>
<reference evidence="3 4" key="1">
    <citation type="submission" date="2016-10" db="EMBL/GenBank/DDBJ databases">
        <authorList>
            <person name="de Groot N.N."/>
        </authorList>
    </citation>
    <scope>NUCLEOTIDE SEQUENCE [LARGE SCALE GENOMIC DNA]</scope>
    <source>
        <strain evidence="3 4">DSM 17073</strain>
    </source>
</reference>
<keyword evidence="1" id="KW-1133">Transmembrane helix</keyword>
<dbReference type="EMBL" id="BJWI01000029">
    <property type="protein sequence ID" value="GEM02254.1"/>
    <property type="molecule type" value="Genomic_DNA"/>
</dbReference>
<evidence type="ECO:0000313" key="5">
    <source>
        <dbReference type="Proteomes" id="UP000321547"/>
    </source>
</evidence>
<organism evidence="3 4">
    <name type="scientific">Halolactibacillus halophilus</name>
    <dbReference type="NCBI Taxonomy" id="306540"/>
    <lineage>
        <taxon>Bacteria</taxon>
        <taxon>Bacillati</taxon>
        <taxon>Bacillota</taxon>
        <taxon>Bacilli</taxon>
        <taxon>Bacillales</taxon>
        <taxon>Bacillaceae</taxon>
        <taxon>Halolactibacillus</taxon>
    </lineage>
</organism>
<proteinExistence type="predicted"/>
<evidence type="ECO:0000313" key="2">
    <source>
        <dbReference type="EMBL" id="GEM02254.1"/>
    </source>
</evidence>